<gene>
    <name evidence="1" type="ORF">HNQ37_000591</name>
</gene>
<accession>A0A841C620</accession>
<keyword evidence="2" id="KW-1185">Reference proteome</keyword>
<reference evidence="1 2" key="1">
    <citation type="submission" date="2020-08" db="EMBL/GenBank/DDBJ databases">
        <title>Genomic Encyclopedia of Type Strains, Phase IV (KMG-IV): sequencing the most valuable type-strain genomes for metagenomic binning, comparative biology and taxonomic classification.</title>
        <authorList>
            <person name="Goeker M."/>
        </authorList>
    </citation>
    <scope>NUCLEOTIDE SEQUENCE [LARGE SCALE GENOMIC DNA]</scope>
    <source>
        <strain evidence="1 2">DSM 14925</strain>
    </source>
</reference>
<evidence type="ECO:0000313" key="2">
    <source>
        <dbReference type="Proteomes" id="UP000562464"/>
    </source>
</evidence>
<dbReference type="RefSeq" id="WP_183539156.1">
    <property type="nucleotide sequence ID" value="NZ_JACHHV010000007.1"/>
</dbReference>
<proteinExistence type="predicted"/>
<dbReference type="EMBL" id="JACHHV010000007">
    <property type="protein sequence ID" value="MBB5887717.1"/>
    <property type="molecule type" value="Genomic_DNA"/>
</dbReference>
<comment type="caution">
    <text evidence="1">The sequence shown here is derived from an EMBL/GenBank/DDBJ whole genome shotgun (WGS) entry which is preliminary data.</text>
</comment>
<organism evidence="1 2">
    <name type="scientific">Lactovum miscens</name>
    <dbReference type="NCBI Taxonomy" id="190387"/>
    <lineage>
        <taxon>Bacteria</taxon>
        <taxon>Bacillati</taxon>
        <taxon>Bacillota</taxon>
        <taxon>Bacilli</taxon>
        <taxon>Lactobacillales</taxon>
        <taxon>Streptococcaceae</taxon>
        <taxon>Lactovum</taxon>
    </lineage>
</organism>
<evidence type="ECO:0000313" key="1">
    <source>
        <dbReference type="EMBL" id="MBB5887717.1"/>
    </source>
</evidence>
<evidence type="ECO:0008006" key="3">
    <source>
        <dbReference type="Google" id="ProtNLM"/>
    </source>
</evidence>
<sequence>MTYKDLLNFLGVKIFWCHFEDEKFGIYIDKYKIIFLSDNLTEKETINFILHETAHALNKDILTKLSSEHLKMIQEAKANQYMIHKRCEAYLSAYDNKPDSINIESFLKYFNLDVNFYELAEREFKQLLIS</sequence>
<dbReference type="Proteomes" id="UP000562464">
    <property type="component" value="Unassembled WGS sequence"/>
</dbReference>
<dbReference type="AlphaFoldDB" id="A0A841C620"/>
<name>A0A841C620_9LACT</name>
<protein>
    <recommendedName>
        <fullName evidence="3">IrrE N-terminal-like domain-containing protein</fullName>
    </recommendedName>
</protein>